<feature type="compositionally biased region" description="Acidic residues" evidence="1">
    <location>
        <begin position="45"/>
        <end position="56"/>
    </location>
</feature>
<keyword evidence="4" id="KW-1185">Reference proteome</keyword>
<evidence type="ECO:0000313" key="3">
    <source>
        <dbReference type="EMBL" id="KAG6735751.1"/>
    </source>
</evidence>
<dbReference type="PANTHER" id="PTHR31286:SF99">
    <property type="entry name" value="DUF4283 DOMAIN-CONTAINING PROTEIN"/>
    <property type="match status" value="1"/>
</dbReference>
<accession>A0A8X7XPF7</accession>
<comment type="caution">
    <text evidence="3">The sequence shown here is derived from an EMBL/GenBank/DDBJ whole genome shotgun (WGS) entry which is preliminary data.</text>
</comment>
<reference evidence="3" key="1">
    <citation type="journal article" date="2020" name="bioRxiv">
        <title>Hybrid origin of Populus tomentosa Carr. identified through genome sequencing and phylogenomic analysis.</title>
        <authorList>
            <person name="An X."/>
            <person name="Gao K."/>
            <person name="Chen Z."/>
            <person name="Li J."/>
            <person name="Yang X."/>
            <person name="Yang X."/>
            <person name="Zhou J."/>
            <person name="Guo T."/>
            <person name="Zhao T."/>
            <person name="Huang S."/>
            <person name="Miao D."/>
            <person name="Khan W.U."/>
            <person name="Rao P."/>
            <person name="Ye M."/>
            <person name="Lei B."/>
            <person name="Liao W."/>
            <person name="Wang J."/>
            <person name="Ji L."/>
            <person name="Li Y."/>
            <person name="Guo B."/>
            <person name="Mustafa N.S."/>
            <person name="Li S."/>
            <person name="Yun Q."/>
            <person name="Keller S.R."/>
            <person name="Mao J."/>
            <person name="Zhang R."/>
            <person name="Strauss S.H."/>
        </authorList>
    </citation>
    <scope>NUCLEOTIDE SEQUENCE</scope>
    <source>
        <strain evidence="3">GM15</strain>
        <tissue evidence="3">Leaf</tissue>
    </source>
</reference>
<organism evidence="3 4">
    <name type="scientific">Populus tomentosa</name>
    <name type="common">Chinese white poplar</name>
    <dbReference type="NCBI Taxonomy" id="118781"/>
    <lineage>
        <taxon>Eukaryota</taxon>
        <taxon>Viridiplantae</taxon>
        <taxon>Streptophyta</taxon>
        <taxon>Embryophyta</taxon>
        <taxon>Tracheophyta</taxon>
        <taxon>Spermatophyta</taxon>
        <taxon>Magnoliopsida</taxon>
        <taxon>eudicotyledons</taxon>
        <taxon>Gunneridae</taxon>
        <taxon>Pentapetalae</taxon>
        <taxon>rosids</taxon>
        <taxon>fabids</taxon>
        <taxon>Malpighiales</taxon>
        <taxon>Salicaceae</taxon>
        <taxon>Saliceae</taxon>
        <taxon>Populus</taxon>
    </lineage>
</organism>
<name>A0A8X7XPF7_POPTO</name>
<protein>
    <recommendedName>
        <fullName evidence="2">DUF4283 domain-containing protein</fullName>
    </recommendedName>
</protein>
<dbReference type="Pfam" id="PF14111">
    <property type="entry name" value="DUF4283"/>
    <property type="match status" value="1"/>
</dbReference>
<evidence type="ECO:0000259" key="2">
    <source>
        <dbReference type="Pfam" id="PF14111"/>
    </source>
</evidence>
<dbReference type="EMBL" id="JAAWWB010001749">
    <property type="protein sequence ID" value="KAG6735751.1"/>
    <property type="molecule type" value="Genomic_DNA"/>
</dbReference>
<dbReference type="InterPro" id="IPR025558">
    <property type="entry name" value="DUF4283"/>
</dbReference>
<proteinExistence type="predicted"/>
<feature type="domain" description="DUF4283" evidence="2">
    <location>
        <begin position="73"/>
        <end position="116"/>
    </location>
</feature>
<gene>
    <name evidence="3" type="ORF">POTOM_061587</name>
</gene>
<dbReference type="OrthoDB" id="1720039at2759"/>
<dbReference type="Proteomes" id="UP000886885">
    <property type="component" value="Unassembled WGS sequence"/>
</dbReference>
<evidence type="ECO:0000313" key="4">
    <source>
        <dbReference type="Proteomes" id="UP000886885"/>
    </source>
</evidence>
<dbReference type="PANTHER" id="PTHR31286">
    <property type="entry name" value="GLYCINE-RICH CELL WALL STRUCTURAL PROTEIN 1.8-LIKE"/>
    <property type="match status" value="1"/>
</dbReference>
<sequence length="128" mass="14977">MEDKKPSQTQEMSKMTEGPSYKDSLIGEAFLNPQDLEDYQREEYISEDDEEEDDGEKDGIYLSTEKAPNTMENLGNDFFLMKFSNPDDRDFALYGGPWMVADHYLTMHQWHLNFDLYQATIDKVAVWV</sequence>
<dbReference type="AlphaFoldDB" id="A0A8X7XPF7"/>
<evidence type="ECO:0000256" key="1">
    <source>
        <dbReference type="SAM" id="MobiDB-lite"/>
    </source>
</evidence>
<feature type="region of interest" description="Disordered" evidence="1">
    <location>
        <begin position="1"/>
        <end position="59"/>
    </location>
</feature>
<dbReference type="InterPro" id="IPR040256">
    <property type="entry name" value="At4g02000-like"/>
</dbReference>